<organism evidence="1 2">
    <name type="scientific">Listeria farberi</name>
    <dbReference type="NCBI Taxonomy" id="2713500"/>
    <lineage>
        <taxon>Bacteria</taxon>
        <taxon>Bacillati</taxon>
        <taxon>Bacillota</taxon>
        <taxon>Bacilli</taxon>
        <taxon>Bacillales</taxon>
        <taxon>Listeriaceae</taxon>
        <taxon>Listeria</taxon>
    </lineage>
</organism>
<comment type="caution">
    <text evidence="1">The sequence shown here is derived from an EMBL/GenBank/DDBJ whole genome shotgun (WGS) entry which is preliminary data.</text>
</comment>
<evidence type="ECO:0000313" key="2">
    <source>
        <dbReference type="Proteomes" id="UP000558070"/>
    </source>
</evidence>
<name>A0A7X1DFQ5_9LIST</name>
<accession>A0A7X1DFQ5</accession>
<dbReference type="EMBL" id="JAARZO010000007">
    <property type="protein sequence ID" value="MBC2288812.1"/>
    <property type="molecule type" value="Genomic_DNA"/>
</dbReference>
<gene>
    <name evidence="1" type="ORF">HCB47_14430</name>
</gene>
<dbReference type="Proteomes" id="UP000558070">
    <property type="component" value="Unassembled WGS sequence"/>
</dbReference>
<proteinExistence type="predicted"/>
<dbReference type="AlphaFoldDB" id="A0A7X1DFQ5"/>
<protein>
    <submittedName>
        <fullName evidence="1">Uncharacterized protein</fullName>
    </submittedName>
</protein>
<evidence type="ECO:0000313" key="1">
    <source>
        <dbReference type="EMBL" id="MBC2288812.1"/>
    </source>
</evidence>
<reference evidence="1 2" key="1">
    <citation type="submission" date="2020-03" db="EMBL/GenBank/DDBJ databases">
        <title>Soil Listeria distribution.</title>
        <authorList>
            <person name="Liao J."/>
            <person name="Wiedmann M."/>
        </authorList>
    </citation>
    <scope>NUCLEOTIDE SEQUENCE [LARGE SCALE GENOMIC DNA]</scope>
    <source>
        <strain evidence="1 2">FSL L7-0072</strain>
    </source>
</reference>
<sequence length="78" mass="8939">MDTLKQYVVVDYDDNNSVVIIDSDRNKCLKAIELILGNDIAIGAYEDEDLDLEEIMKNEAWDDFGFAILEYRGTPHIL</sequence>